<dbReference type="OrthoDB" id="5383291at2"/>
<dbReference type="GO" id="GO:0016274">
    <property type="term" value="F:protein-arginine N-methyltransferase activity"/>
    <property type="evidence" value="ECO:0007669"/>
    <property type="project" value="InterPro"/>
</dbReference>
<dbReference type="InterPro" id="IPR029063">
    <property type="entry name" value="SAM-dependent_MTases_sf"/>
</dbReference>
<dbReference type="PANTHER" id="PTHR11006">
    <property type="entry name" value="PROTEIN ARGININE N-METHYLTRANSFERASE"/>
    <property type="match status" value="1"/>
</dbReference>
<dbReference type="GO" id="GO:0042054">
    <property type="term" value="F:histone methyltransferase activity"/>
    <property type="evidence" value="ECO:0007669"/>
    <property type="project" value="TreeGrafter"/>
</dbReference>
<dbReference type="Gene3D" id="3.40.50.150">
    <property type="entry name" value="Vaccinia Virus protein VP39"/>
    <property type="match status" value="1"/>
</dbReference>
<organism evidence="5 6">
    <name type="scientific">Gynuella sunshinyii YC6258</name>
    <dbReference type="NCBI Taxonomy" id="1445510"/>
    <lineage>
        <taxon>Bacteria</taxon>
        <taxon>Pseudomonadati</taxon>
        <taxon>Pseudomonadota</taxon>
        <taxon>Gammaproteobacteria</taxon>
        <taxon>Oceanospirillales</taxon>
        <taxon>Saccharospirillaceae</taxon>
        <taxon>Gynuella</taxon>
    </lineage>
</organism>
<dbReference type="CDD" id="cd02440">
    <property type="entry name" value="AdoMet_MTases"/>
    <property type="match status" value="1"/>
</dbReference>
<protein>
    <submittedName>
        <fullName evidence="5">Putative RNA methylase</fullName>
    </submittedName>
</protein>
<feature type="domain" description="Protein arginine N-methyltransferase" evidence="4">
    <location>
        <begin position="232"/>
        <end position="287"/>
    </location>
</feature>
<dbReference type="AlphaFoldDB" id="A0A0C5VCS8"/>
<reference evidence="5 6" key="1">
    <citation type="submission" date="2014-01" db="EMBL/GenBank/DDBJ databases">
        <title>Full genme sequencing of cellulolytic bacterium Gynuella sunshinyii YC6258T gen. nov., sp. nov.</title>
        <authorList>
            <person name="Khan H."/>
            <person name="Chung E.J."/>
            <person name="Chung Y.R."/>
        </authorList>
    </citation>
    <scope>NUCLEOTIDE SEQUENCE [LARGE SCALE GENOMIC DNA]</scope>
    <source>
        <strain evidence="5 6">YC6258</strain>
    </source>
</reference>
<proteinExistence type="predicted"/>
<keyword evidence="3" id="KW-0949">S-adenosyl-L-methionine</keyword>
<dbReference type="PROSITE" id="PS51678">
    <property type="entry name" value="SAM_MT_PRMT"/>
    <property type="match status" value="1"/>
</dbReference>
<evidence type="ECO:0000256" key="2">
    <source>
        <dbReference type="ARBA" id="ARBA00022679"/>
    </source>
</evidence>
<keyword evidence="6" id="KW-1185">Reference proteome</keyword>
<dbReference type="Pfam" id="PF22528">
    <property type="entry name" value="PRMT_C"/>
    <property type="match status" value="1"/>
</dbReference>
<evidence type="ECO:0000313" key="6">
    <source>
        <dbReference type="Proteomes" id="UP000032266"/>
    </source>
</evidence>
<dbReference type="InterPro" id="IPR025799">
    <property type="entry name" value="Arg_MeTrfase"/>
</dbReference>
<name>A0A0C5VCS8_9GAMM</name>
<accession>A0A0C5VCS8</accession>
<sequence>MTTNKLIEMESAKSIPRWHFPMLNDGQRNQAFQRAIESVDMTGRTVLDIGTGTGLLSMLAARNGASHVYACEVNPDVAQMAAEIVANNGYSDRVTVINKLSTDLIPGIDVPADIDILISETVDCGFFGEGFVPSLVHAKSRLLKPDALLLPQSVRLKASLLSSRDVHRLNRVDRVLDFDVNLFNKFATPHYFPCRLDTWLYQLASPALTVATASFYQDILFPAMSKVVFEPNVSALVHGVVFWFELDLTDDEMLSNHPGNVASHWMQAVQIFSSPIEVHQGQPLPMLLSIGETEIYFSFT</sequence>
<dbReference type="HOGENOM" id="CLU_017375_3_0_6"/>
<dbReference type="EMBL" id="CP007142">
    <property type="protein sequence ID" value="AJQ97140.1"/>
    <property type="molecule type" value="Genomic_DNA"/>
</dbReference>
<dbReference type="SUPFAM" id="SSF53335">
    <property type="entry name" value="S-adenosyl-L-methionine-dependent methyltransferases"/>
    <property type="match status" value="1"/>
</dbReference>
<dbReference type="Gene3D" id="2.70.160.11">
    <property type="entry name" value="Hnrnp arginine n-methyltransferase1"/>
    <property type="match status" value="1"/>
</dbReference>
<dbReference type="PANTHER" id="PTHR11006:SF4">
    <property type="entry name" value="PROTEIN ARGININE N-METHYLTRANSFERASE 7"/>
    <property type="match status" value="1"/>
</dbReference>
<dbReference type="Pfam" id="PF06325">
    <property type="entry name" value="PrmA"/>
    <property type="match status" value="1"/>
</dbReference>
<evidence type="ECO:0000259" key="4">
    <source>
        <dbReference type="Pfam" id="PF22528"/>
    </source>
</evidence>
<evidence type="ECO:0000313" key="5">
    <source>
        <dbReference type="EMBL" id="AJQ97140.1"/>
    </source>
</evidence>
<dbReference type="InterPro" id="IPR055135">
    <property type="entry name" value="PRMT_dom"/>
</dbReference>
<dbReference type="GO" id="GO:0032259">
    <property type="term" value="P:methylation"/>
    <property type="evidence" value="ECO:0007669"/>
    <property type="project" value="UniProtKB-KW"/>
</dbReference>
<dbReference type="Proteomes" id="UP000032266">
    <property type="component" value="Chromosome"/>
</dbReference>
<keyword evidence="2" id="KW-0808">Transferase</keyword>
<evidence type="ECO:0000256" key="3">
    <source>
        <dbReference type="ARBA" id="ARBA00022691"/>
    </source>
</evidence>
<keyword evidence="1 5" id="KW-0489">Methyltransferase</keyword>
<dbReference type="KEGG" id="gsn:YC6258_05110"/>
<gene>
    <name evidence="5" type="ORF">YC6258_05110</name>
</gene>
<dbReference type="RefSeq" id="WP_144407722.1">
    <property type="nucleotide sequence ID" value="NZ_CP007142.1"/>
</dbReference>
<dbReference type="STRING" id="1445510.YC6258_05110"/>
<evidence type="ECO:0000256" key="1">
    <source>
        <dbReference type="ARBA" id="ARBA00022603"/>
    </source>
</evidence>